<proteinExistence type="predicted"/>
<name>A0ABS3V798_9ACTN</name>
<keyword evidence="2" id="KW-1185">Reference proteome</keyword>
<dbReference type="Proteomes" id="UP000671399">
    <property type="component" value="Unassembled WGS sequence"/>
</dbReference>
<reference evidence="1 2" key="1">
    <citation type="submission" date="2021-03" db="EMBL/GenBank/DDBJ databases">
        <authorList>
            <person name="Lee D.-H."/>
        </authorList>
    </citation>
    <scope>NUCLEOTIDE SEQUENCE [LARGE SCALE GENOMIC DNA]</scope>
    <source>
        <strain evidence="1 2">MMS20-R2-23</strain>
    </source>
</reference>
<dbReference type="Pfam" id="PF03995">
    <property type="entry name" value="Inhibitor_I36"/>
    <property type="match status" value="1"/>
</dbReference>
<dbReference type="InterPro" id="IPR011024">
    <property type="entry name" value="G_crystallin-like"/>
</dbReference>
<sequence length="176" mass="18618">MLVAAAVNLKEKTVDARTIVATGAVLGVLGLLGTPGSPAVAKEQPRNCAVNVDTRVLRCADTETQALRAVGATQASVVIARTYDGTGFSGALLTWAQSGSCSPEYDAELQWDDLRTTSGGNWNNRIKSVRTYNQCDVKFFDGINFGGAQSVWIDEASNLGTIGDGWNNRAGSIKFS</sequence>
<comment type="caution">
    <text evidence="1">The sequence shown here is derived from an EMBL/GenBank/DDBJ whole genome shotgun (WGS) entry which is preliminary data.</text>
</comment>
<accession>A0ABS3V798</accession>
<dbReference type="Gene3D" id="2.60.20.10">
    <property type="entry name" value="Crystallins"/>
    <property type="match status" value="1"/>
</dbReference>
<gene>
    <name evidence="1" type="ORF">JQN83_11740</name>
</gene>
<dbReference type="EMBL" id="JAGFWR010000004">
    <property type="protein sequence ID" value="MBO4161478.1"/>
    <property type="molecule type" value="Genomic_DNA"/>
</dbReference>
<evidence type="ECO:0000313" key="1">
    <source>
        <dbReference type="EMBL" id="MBO4161478.1"/>
    </source>
</evidence>
<organism evidence="1 2">
    <name type="scientific">Micromonospora antibiotica</name>
    <dbReference type="NCBI Taxonomy" id="2807623"/>
    <lineage>
        <taxon>Bacteria</taxon>
        <taxon>Bacillati</taxon>
        <taxon>Actinomycetota</taxon>
        <taxon>Actinomycetes</taxon>
        <taxon>Micromonosporales</taxon>
        <taxon>Micromonosporaceae</taxon>
        <taxon>Micromonospora</taxon>
    </lineage>
</organism>
<dbReference type="SUPFAM" id="SSF49695">
    <property type="entry name" value="gamma-Crystallin-like"/>
    <property type="match status" value="1"/>
</dbReference>
<evidence type="ECO:0000313" key="2">
    <source>
        <dbReference type="Proteomes" id="UP000671399"/>
    </source>
</evidence>
<dbReference type="RefSeq" id="WP_208567122.1">
    <property type="nucleotide sequence ID" value="NZ_JAGFWR010000004.1"/>
</dbReference>
<protein>
    <submittedName>
        <fullName evidence="1">Peptidase inhibitor family I36 protein</fullName>
    </submittedName>
</protein>